<organism evidence="12 13">
    <name type="scientific">Leifsonia shinshuensis</name>
    <dbReference type="NCBI Taxonomy" id="150026"/>
    <lineage>
        <taxon>Bacteria</taxon>
        <taxon>Bacillati</taxon>
        <taxon>Actinomycetota</taxon>
        <taxon>Actinomycetes</taxon>
        <taxon>Micrococcales</taxon>
        <taxon>Microbacteriaceae</taxon>
        <taxon>Leifsonia</taxon>
    </lineage>
</organism>
<keyword evidence="7" id="KW-0059">Arsenical resistance</keyword>
<feature type="transmembrane region" description="Helical" evidence="10">
    <location>
        <begin position="38"/>
        <end position="62"/>
    </location>
</feature>
<dbReference type="PANTHER" id="PTHR43302:SF5">
    <property type="entry name" value="TRANSPORTER ARSB-RELATED"/>
    <property type="match status" value="1"/>
</dbReference>
<feature type="transmembrane region" description="Helical" evidence="10">
    <location>
        <begin position="245"/>
        <end position="263"/>
    </location>
</feature>
<feature type="transmembrane region" description="Helical" evidence="10">
    <location>
        <begin position="358"/>
        <end position="382"/>
    </location>
</feature>
<feature type="domain" description="Citrate transporter-like" evidence="11">
    <location>
        <begin position="4"/>
        <end position="325"/>
    </location>
</feature>
<comment type="subcellular location">
    <subcellularLocation>
        <location evidence="1">Cell membrane</location>
        <topology evidence="1">Multi-pass membrane protein</topology>
    </subcellularLocation>
</comment>
<keyword evidence="6 10" id="KW-0812">Transmembrane</keyword>
<dbReference type="InterPro" id="IPR004680">
    <property type="entry name" value="Cit_transptr-like_dom"/>
</dbReference>
<keyword evidence="5" id="KW-1003">Cell membrane</keyword>
<comment type="similarity">
    <text evidence="3">Belongs to the CitM (TC 2.A.11) transporter family.</text>
</comment>
<evidence type="ECO:0000256" key="6">
    <source>
        <dbReference type="ARBA" id="ARBA00022692"/>
    </source>
</evidence>
<dbReference type="Pfam" id="PF03600">
    <property type="entry name" value="CitMHS"/>
    <property type="match status" value="1"/>
</dbReference>
<comment type="similarity">
    <text evidence="2">Belongs to the ArsB family.</text>
</comment>
<dbReference type="GO" id="GO:0015105">
    <property type="term" value="F:arsenite transmembrane transporter activity"/>
    <property type="evidence" value="ECO:0007669"/>
    <property type="project" value="InterPro"/>
</dbReference>
<accession>A0A853D171</accession>
<gene>
    <name evidence="12" type="ORF">HNR13_002782</name>
</gene>
<sequence>MRTAIVGAVLLVLGAVAVLTGLLPAADALALWDRVWPILLFVVAVTVVTELAAEAGVFTIVAQQTARWGRGRAWLLWLLVAVVAVLSTIFLSLDTTAVLLTPVVIVLARHAGLDPLPFALTTVWIANTGSLLLPVSNLTNLLAQHAMGDPSPIAFAALMWAPALVGIVVPLVVVFVISRKRLLVRYVTGQEDGIEDPVLFWVSAAVVVALMPLLVSGIPVWMPASGAALVLLVVFAVRRRSVLRFGLLPWQLVLLASGLFLFIEALHANGLGTLLARVSGSGESPLALLRLSVTGMVGANAIDNLPAYLALEPAAGSPVRLAALLIGVNAGPLITPWASLATLLWHQRLTSFDVRIRWGRYMLLGLIVAPVTVILATLALAATA</sequence>
<dbReference type="RefSeq" id="WP_179606662.1">
    <property type="nucleotide sequence ID" value="NZ_BAABEH010000001.1"/>
</dbReference>
<evidence type="ECO:0000256" key="1">
    <source>
        <dbReference type="ARBA" id="ARBA00004651"/>
    </source>
</evidence>
<dbReference type="AlphaFoldDB" id="A0A853D171"/>
<evidence type="ECO:0000256" key="8">
    <source>
        <dbReference type="ARBA" id="ARBA00022989"/>
    </source>
</evidence>
<keyword evidence="4" id="KW-0813">Transport</keyword>
<evidence type="ECO:0000256" key="5">
    <source>
        <dbReference type="ARBA" id="ARBA00022475"/>
    </source>
</evidence>
<dbReference type="GO" id="GO:0005886">
    <property type="term" value="C:plasma membrane"/>
    <property type="evidence" value="ECO:0007669"/>
    <property type="project" value="UniProtKB-SubCell"/>
</dbReference>
<feature type="transmembrane region" description="Helical" evidence="10">
    <location>
        <begin position="153"/>
        <end position="177"/>
    </location>
</feature>
<dbReference type="InterPro" id="IPR000802">
    <property type="entry name" value="Arsenical_pump_ArsB"/>
</dbReference>
<evidence type="ECO:0000313" key="12">
    <source>
        <dbReference type="EMBL" id="NYJ24495.1"/>
    </source>
</evidence>
<evidence type="ECO:0000256" key="7">
    <source>
        <dbReference type="ARBA" id="ARBA00022849"/>
    </source>
</evidence>
<evidence type="ECO:0000256" key="4">
    <source>
        <dbReference type="ARBA" id="ARBA00022448"/>
    </source>
</evidence>
<dbReference type="PRINTS" id="PR00758">
    <property type="entry name" value="ARSENICPUMP"/>
</dbReference>
<keyword evidence="8 10" id="KW-1133">Transmembrane helix</keyword>
<dbReference type="PANTHER" id="PTHR43302">
    <property type="entry name" value="TRANSPORTER ARSB-RELATED"/>
    <property type="match status" value="1"/>
</dbReference>
<dbReference type="EMBL" id="JACCFL010000001">
    <property type="protein sequence ID" value="NYJ24495.1"/>
    <property type="molecule type" value="Genomic_DNA"/>
</dbReference>
<evidence type="ECO:0000259" key="11">
    <source>
        <dbReference type="Pfam" id="PF03600"/>
    </source>
</evidence>
<keyword evidence="9 10" id="KW-0472">Membrane</keyword>
<name>A0A853D171_9MICO</name>
<proteinExistence type="inferred from homology"/>
<evidence type="ECO:0000313" key="13">
    <source>
        <dbReference type="Proteomes" id="UP000578352"/>
    </source>
</evidence>
<evidence type="ECO:0000256" key="10">
    <source>
        <dbReference type="SAM" id="Phobius"/>
    </source>
</evidence>
<dbReference type="Proteomes" id="UP000578352">
    <property type="component" value="Unassembled WGS sequence"/>
</dbReference>
<feature type="transmembrane region" description="Helical" evidence="10">
    <location>
        <begin position="74"/>
        <end position="93"/>
    </location>
</feature>
<evidence type="ECO:0000256" key="9">
    <source>
        <dbReference type="ARBA" id="ARBA00023136"/>
    </source>
</evidence>
<feature type="transmembrane region" description="Helical" evidence="10">
    <location>
        <begin position="221"/>
        <end position="238"/>
    </location>
</feature>
<comment type="caution">
    <text evidence="12">The sequence shown here is derived from an EMBL/GenBank/DDBJ whole genome shotgun (WGS) entry which is preliminary data.</text>
</comment>
<evidence type="ECO:0000256" key="3">
    <source>
        <dbReference type="ARBA" id="ARBA00009843"/>
    </source>
</evidence>
<reference evidence="12 13" key="1">
    <citation type="submission" date="2020-07" db="EMBL/GenBank/DDBJ databases">
        <title>Sequencing the genomes of 1000 actinobacteria strains.</title>
        <authorList>
            <person name="Klenk H.-P."/>
        </authorList>
    </citation>
    <scope>NUCLEOTIDE SEQUENCE [LARGE SCALE GENOMIC DNA]</scope>
    <source>
        <strain evidence="12 13">DSM 15165</strain>
    </source>
</reference>
<protein>
    <submittedName>
        <fullName evidence="12">Na+/H+ antiporter NhaD/arsenite permease-like protein</fullName>
    </submittedName>
</protein>
<feature type="transmembrane region" description="Helical" evidence="10">
    <location>
        <begin position="321"/>
        <end position="346"/>
    </location>
</feature>
<feature type="transmembrane region" description="Helical" evidence="10">
    <location>
        <begin position="198"/>
        <end position="215"/>
    </location>
</feature>
<evidence type="ECO:0000256" key="2">
    <source>
        <dbReference type="ARBA" id="ARBA00006433"/>
    </source>
</evidence>
<dbReference type="GO" id="GO:0046685">
    <property type="term" value="P:response to arsenic-containing substance"/>
    <property type="evidence" value="ECO:0007669"/>
    <property type="project" value="UniProtKB-KW"/>
</dbReference>